<comment type="caution">
    <text evidence="13">The sequence shown here is derived from an EMBL/GenBank/DDBJ whole genome shotgun (WGS) entry which is preliminary data.</text>
</comment>
<evidence type="ECO:0000256" key="3">
    <source>
        <dbReference type="ARBA" id="ARBA00022553"/>
    </source>
</evidence>
<keyword evidence="4" id="KW-0808">Transferase</keyword>
<keyword evidence="5" id="KW-0547">Nucleotide-binding</keyword>
<keyword evidence="9" id="KW-0812">Transmembrane</keyword>
<dbReference type="RefSeq" id="WP_189349374.1">
    <property type="nucleotide sequence ID" value="NZ_BMXK01000005.1"/>
</dbReference>
<evidence type="ECO:0000256" key="1">
    <source>
        <dbReference type="ARBA" id="ARBA00000085"/>
    </source>
</evidence>
<dbReference type="InterPro" id="IPR050482">
    <property type="entry name" value="Sensor_HK_TwoCompSys"/>
</dbReference>
<dbReference type="Gene3D" id="1.20.5.1930">
    <property type="match status" value="1"/>
</dbReference>
<proteinExistence type="predicted"/>
<feature type="transmembrane region" description="Helical" evidence="9">
    <location>
        <begin position="140"/>
        <end position="162"/>
    </location>
</feature>
<keyword evidence="14" id="KW-1185">Reference proteome</keyword>
<dbReference type="Pfam" id="PF23539">
    <property type="entry name" value="DUF7134"/>
    <property type="match status" value="1"/>
</dbReference>
<dbReference type="PANTHER" id="PTHR24421">
    <property type="entry name" value="NITRATE/NITRITE SENSOR PROTEIN NARX-RELATED"/>
    <property type="match status" value="1"/>
</dbReference>
<feature type="transmembrane region" description="Helical" evidence="9">
    <location>
        <begin position="21"/>
        <end position="42"/>
    </location>
</feature>
<evidence type="ECO:0000313" key="13">
    <source>
        <dbReference type="EMBL" id="GHD05070.1"/>
    </source>
</evidence>
<evidence type="ECO:0000256" key="7">
    <source>
        <dbReference type="ARBA" id="ARBA00022840"/>
    </source>
</evidence>
<dbReference type="GO" id="GO:0016301">
    <property type="term" value="F:kinase activity"/>
    <property type="evidence" value="ECO:0007669"/>
    <property type="project" value="UniProtKB-KW"/>
</dbReference>
<evidence type="ECO:0000256" key="2">
    <source>
        <dbReference type="ARBA" id="ARBA00012438"/>
    </source>
</evidence>
<gene>
    <name evidence="13" type="ORF">GCM10008096_13490</name>
</gene>
<dbReference type="Pfam" id="PF02518">
    <property type="entry name" value="HATPase_c"/>
    <property type="match status" value="1"/>
</dbReference>
<protein>
    <recommendedName>
        <fullName evidence="2">histidine kinase</fullName>
        <ecNumber evidence="2">2.7.13.3</ecNumber>
    </recommendedName>
</protein>
<keyword evidence="9" id="KW-1133">Transmembrane helix</keyword>
<dbReference type="PANTHER" id="PTHR24421:SF10">
    <property type="entry name" value="NITRATE_NITRITE SENSOR PROTEIN NARQ"/>
    <property type="match status" value="1"/>
</dbReference>
<accession>A0ABQ3GHG0</accession>
<evidence type="ECO:0000256" key="6">
    <source>
        <dbReference type="ARBA" id="ARBA00022777"/>
    </source>
</evidence>
<evidence type="ECO:0000259" key="11">
    <source>
        <dbReference type="Pfam" id="PF07730"/>
    </source>
</evidence>
<evidence type="ECO:0000259" key="10">
    <source>
        <dbReference type="Pfam" id="PF02518"/>
    </source>
</evidence>
<dbReference type="InterPro" id="IPR003594">
    <property type="entry name" value="HATPase_dom"/>
</dbReference>
<evidence type="ECO:0000256" key="4">
    <source>
        <dbReference type="ARBA" id="ARBA00022679"/>
    </source>
</evidence>
<evidence type="ECO:0000256" key="5">
    <source>
        <dbReference type="ARBA" id="ARBA00022741"/>
    </source>
</evidence>
<keyword evidence="9" id="KW-0472">Membrane</keyword>
<keyword evidence="8" id="KW-0902">Two-component regulatory system</keyword>
<dbReference type="EMBL" id="BMXK01000005">
    <property type="protein sequence ID" value="GHD05070.1"/>
    <property type="molecule type" value="Genomic_DNA"/>
</dbReference>
<dbReference type="EC" id="2.7.13.3" evidence="2"/>
<keyword evidence="6 13" id="KW-0418">Kinase</keyword>
<dbReference type="Gene3D" id="3.30.565.10">
    <property type="entry name" value="Histidine kinase-like ATPase, C-terminal domain"/>
    <property type="match status" value="1"/>
</dbReference>
<keyword evidence="3" id="KW-0597">Phosphoprotein</keyword>
<dbReference type="CDD" id="cd16917">
    <property type="entry name" value="HATPase_UhpB-NarQ-NarX-like"/>
    <property type="match status" value="1"/>
</dbReference>
<feature type="domain" description="DUF7134" evidence="12">
    <location>
        <begin position="22"/>
        <end position="169"/>
    </location>
</feature>
<feature type="transmembrane region" description="Helical" evidence="9">
    <location>
        <begin position="54"/>
        <end position="69"/>
    </location>
</feature>
<dbReference type="InterPro" id="IPR011712">
    <property type="entry name" value="Sig_transdc_His_kin_sub3_dim/P"/>
</dbReference>
<evidence type="ECO:0000256" key="9">
    <source>
        <dbReference type="SAM" id="Phobius"/>
    </source>
</evidence>
<dbReference type="Pfam" id="PF07730">
    <property type="entry name" value="HisKA_3"/>
    <property type="match status" value="1"/>
</dbReference>
<dbReference type="SUPFAM" id="SSF55874">
    <property type="entry name" value="ATPase domain of HSP90 chaperone/DNA topoisomerase II/histidine kinase"/>
    <property type="match status" value="1"/>
</dbReference>
<name>A0ABQ3GHG0_9MICC</name>
<evidence type="ECO:0000259" key="12">
    <source>
        <dbReference type="Pfam" id="PF23539"/>
    </source>
</evidence>
<dbReference type="Proteomes" id="UP000642819">
    <property type="component" value="Unassembled WGS sequence"/>
</dbReference>
<reference evidence="14" key="1">
    <citation type="journal article" date="2019" name="Int. J. Syst. Evol. Microbiol.">
        <title>The Global Catalogue of Microorganisms (GCM) 10K type strain sequencing project: providing services to taxonomists for standard genome sequencing and annotation.</title>
        <authorList>
            <consortium name="The Broad Institute Genomics Platform"/>
            <consortium name="The Broad Institute Genome Sequencing Center for Infectious Disease"/>
            <person name="Wu L."/>
            <person name="Ma J."/>
        </authorList>
    </citation>
    <scope>NUCLEOTIDE SEQUENCE [LARGE SCALE GENOMIC DNA]</scope>
    <source>
        <strain evidence="14">KCTC 19466</strain>
    </source>
</reference>
<feature type="domain" description="Histidine kinase/HSP90-like ATPase" evidence="10">
    <location>
        <begin position="309"/>
        <end position="404"/>
    </location>
</feature>
<dbReference type="InterPro" id="IPR055558">
    <property type="entry name" value="DUF7134"/>
</dbReference>
<organism evidence="13 14">
    <name type="scientific">Zhihengliuella salsuginis</name>
    <dbReference type="NCBI Taxonomy" id="578222"/>
    <lineage>
        <taxon>Bacteria</taxon>
        <taxon>Bacillati</taxon>
        <taxon>Actinomycetota</taxon>
        <taxon>Actinomycetes</taxon>
        <taxon>Micrococcales</taxon>
        <taxon>Micrococcaceae</taxon>
        <taxon>Zhihengliuella</taxon>
    </lineage>
</organism>
<dbReference type="InterPro" id="IPR036890">
    <property type="entry name" value="HATPase_C_sf"/>
</dbReference>
<feature type="domain" description="Signal transduction histidine kinase subgroup 3 dimerisation and phosphoacceptor" evidence="11">
    <location>
        <begin position="197"/>
        <end position="262"/>
    </location>
</feature>
<evidence type="ECO:0000256" key="8">
    <source>
        <dbReference type="ARBA" id="ARBA00023012"/>
    </source>
</evidence>
<keyword evidence="7" id="KW-0067">ATP-binding</keyword>
<feature type="transmembrane region" description="Helical" evidence="9">
    <location>
        <begin position="76"/>
        <end position="91"/>
    </location>
</feature>
<comment type="catalytic activity">
    <reaction evidence="1">
        <text>ATP + protein L-histidine = ADP + protein N-phospho-L-histidine.</text>
        <dbReference type="EC" id="2.7.13.3"/>
    </reaction>
</comment>
<sequence length="422" mass="43928">MRRRPRPGEPARYAGPAERQVSPWVLDALLGVAVVAVLALLVATDPRGTRAPDVLAFGIAAFLGALMLVRRFAPRAVLLVTIAAVCGYYILDYPPIGMAVPLAAALYSAAEAGRLRTAVVAGAAMLAVSSYFRLGESEPLGFLLGYELVSNAAIMAAAIALGDGVRARRARREQQAEVERLIVAELEREGQVRVQAERVAIARDLHDSIGHRLSVISLQAGVASDEIGNDDARAAAAVDQIRAASRDLMGELRSVVRMLRSPGAAGEQAVIGLEGIASLVAKARDAGVDVEFEEVGPPAGAGEISSTVQAAAYRVVQESFTNAMRHAPGAAIRLTVDADGDTVVIRAANGPGRTEGNDAGPPAAVVGAGTGLAGMGERVRLLGGDLEWADEGADGFRLSATIPVRVDTNEPDGLNRSNEEAQ</sequence>
<evidence type="ECO:0000313" key="14">
    <source>
        <dbReference type="Proteomes" id="UP000642819"/>
    </source>
</evidence>